<dbReference type="EMBL" id="JAUCMV010000002">
    <property type="protein sequence ID" value="KAK0417317.1"/>
    <property type="molecule type" value="Genomic_DNA"/>
</dbReference>
<keyword evidence="1" id="KW-1133">Transmembrane helix</keyword>
<evidence type="ECO:0000313" key="2">
    <source>
        <dbReference type="EMBL" id="KAK0417317.1"/>
    </source>
</evidence>
<proteinExistence type="predicted"/>
<reference evidence="2" key="1">
    <citation type="submission" date="2023-06" db="EMBL/GenBank/DDBJ databases">
        <title>Genomic analysis of the entomopathogenic nematode Steinernema hermaphroditum.</title>
        <authorList>
            <person name="Schwarz E.M."/>
            <person name="Heppert J.K."/>
            <person name="Baniya A."/>
            <person name="Schwartz H.T."/>
            <person name="Tan C.-H."/>
            <person name="Antoshechkin I."/>
            <person name="Sternberg P.W."/>
            <person name="Goodrich-Blair H."/>
            <person name="Dillman A.R."/>
        </authorList>
    </citation>
    <scope>NUCLEOTIDE SEQUENCE</scope>
    <source>
        <strain evidence="2">PS9179</strain>
        <tissue evidence="2">Whole animal</tissue>
    </source>
</reference>
<gene>
    <name evidence="2" type="ORF">QR680_012942</name>
</gene>
<keyword evidence="3" id="KW-1185">Reference proteome</keyword>
<sequence length="101" mass="11447">MSSLRVLLSRAAPEFLHALCSMCSSTLQIYFFLLFVVKYLSNICVLVNFCRTRHSDIVCSGVPVFCHSWTSAITAKEDFTADERNVKLLHITSGCRHDRAF</sequence>
<keyword evidence="1" id="KW-0472">Membrane</keyword>
<dbReference type="Proteomes" id="UP001175271">
    <property type="component" value="Unassembled WGS sequence"/>
</dbReference>
<evidence type="ECO:0000256" key="1">
    <source>
        <dbReference type="SAM" id="Phobius"/>
    </source>
</evidence>
<evidence type="ECO:0000313" key="3">
    <source>
        <dbReference type="Proteomes" id="UP001175271"/>
    </source>
</evidence>
<accession>A0AA39M1F4</accession>
<name>A0AA39M1F4_9BILA</name>
<organism evidence="2 3">
    <name type="scientific">Steinernema hermaphroditum</name>
    <dbReference type="NCBI Taxonomy" id="289476"/>
    <lineage>
        <taxon>Eukaryota</taxon>
        <taxon>Metazoa</taxon>
        <taxon>Ecdysozoa</taxon>
        <taxon>Nematoda</taxon>
        <taxon>Chromadorea</taxon>
        <taxon>Rhabditida</taxon>
        <taxon>Tylenchina</taxon>
        <taxon>Panagrolaimomorpha</taxon>
        <taxon>Strongyloidoidea</taxon>
        <taxon>Steinernematidae</taxon>
        <taxon>Steinernema</taxon>
    </lineage>
</organism>
<dbReference type="AlphaFoldDB" id="A0AA39M1F4"/>
<protein>
    <submittedName>
        <fullName evidence="2">Uncharacterized protein</fullName>
    </submittedName>
</protein>
<comment type="caution">
    <text evidence="2">The sequence shown here is derived from an EMBL/GenBank/DDBJ whole genome shotgun (WGS) entry which is preliminary data.</text>
</comment>
<feature type="transmembrane region" description="Helical" evidence="1">
    <location>
        <begin position="15"/>
        <end position="37"/>
    </location>
</feature>
<keyword evidence="1" id="KW-0812">Transmembrane</keyword>